<dbReference type="Proteomes" id="UP001281761">
    <property type="component" value="Unassembled WGS sequence"/>
</dbReference>
<organism evidence="2 3">
    <name type="scientific">Blattamonas nauphoetae</name>
    <dbReference type="NCBI Taxonomy" id="2049346"/>
    <lineage>
        <taxon>Eukaryota</taxon>
        <taxon>Metamonada</taxon>
        <taxon>Preaxostyla</taxon>
        <taxon>Oxymonadida</taxon>
        <taxon>Blattamonas</taxon>
    </lineage>
</organism>
<gene>
    <name evidence="2" type="ORF">BLNAU_2960</name>
</gene>
<comment type="caution">
    <text evidence="2">The sequence shown here is derived from an EMBL/GenBank/DDBJ whole genome shotgun (WGS) entry which is preliminary data.</text>
</comment>
<dbReference type="EMBL" id="JARBJD010000013">
    <property type="protein sequence ID" value="KAK2961904.1"/>
    <property type="molecule type" value="Genomic_DNA"/>
</dbReference>
<evidence type="ECO:0000313" key="2">
    <source>
        <dbReference type="EMBL" id="KAK2961904.1"/>
    </source>
</evidence>
<name>A0ABQ9YDQ8_9EUKA</name>
<protein>
    <submittedName>
        <fullName evidence="2">Uncharacterized protein</fullName>
    </submittedName>
</protein>
<feature type="region of interest" description="Disordered" evidence="1">
    <location>
        <begin position="1"/>
        <end position="50"/>
    </location>
</feature>
<proteinExistence type="predicted"/>
<sequence length="922" mass="105321">MPPKHKLGRKRSETQSNTRMQCVQSSTSDLHTVHSTIPDSTRDGKSSLDTHSISCSTDVVTITANDRHYVRVSIQILQYELKRKRMNIEELLEQAHLEGDEISLPTSIPSDWRLVLQDSITTDALRQGCLSLFELVNSGLNLTQIDVVHAVRFLQYATIHIEHRKYPRNKLLEAIFPEEEHSQTKLTSALIKLVCHPSDKLRTVALSFFDVGISKSSDQFTIAMAATGVLTQLFKHLKPHAIPINGTTIDLHRHITSIVDICLSCSSRVTEWHHVIHPPSSRAETRMTKLIDPIFQPFCEYLRHLLAPPNCSTDSHLGIPLLSKMSFIDCRLRSDSWPPTYPDLKPFCDEMRKSLLEEFPSSLNLTTEGPHRQLFFGKWRMTDELHWTETFENILVRLSEGKQCSDLGLEAIQLFMFHRPRKIKLVFRPNGTFSIEENSKRVSSMERPTNSLCTLLTPTRPDHAASILAHISSFTTHLSSTALLKDIQNGWFSGIFETFAPSKLPFTSEFIPLHTQLVYLMKDYLTKVLLVAAWNVNHRSRSDLNRSYLSFIEQTKDYIFHLSLHPFAFVPHSYDNFVLDFFANFFGSDFENSVTKPNRDEVRKEMDAAALSSSSPPFILTSELVCPLTDEEIMNVVDRIVALIESDSPIDDDTILRICAFHTNQLKSVYLPELFRQAGRTTEQYFLTLNSLLTVSLDYFQLSPISSLLTPKPTSLQPTLDEWDDVDLATVGVLLRSIDENRLSFKSSSSQLLQFAGDVMPQLSHCAVRLTPSQLDRLLTPSIDILFKLFIQQSPSNHIFRSDRETAFIELNRLCEQRVIAQCLSRIGFFSRIVCGLLDDALFFDCSDILHILLRHARDSGNKGTDRKMLHRAVLHFLEEGWQDVLDLLVVWKHYFYNASKKIGYVKEMMQFLGANFNCQVK</sequence>
<evidence type="ECO:0000256" key="1">
    <source>
        <dbReference type="SAM" id="MobiDB-lite"/>
    </source>
</evidence>
<reference evidence="2 3" key="1">
    <citation type="journal article" date="2022" name="bioRxiv">
        <title>Genomics of Preaxostyla Flagellates Illuminates Evolutionary Transitions and the Path Towards Mitochondrial Loss.</title>
        <authorList>
            <person name="Novak L.V.F."/>
            <person name="Treitli S.C."/>
            <person name="Pyrih J."/>
            <person name="Halakuc P."/>
            <person name="Pipaliya S.V."/>
            <person name="Vacek V."/>
            <person name="Brzon O."/>
            <person name="Soukal P."/>
            <person name="Eme L."/>
            <person name="Dacks J.B."/>
            <person name="Karnkowska A."/>
            <person name="Elias M."/>
            <person name="Hampl V."/>
        </authorList>
    </citation>
    <scope>NUCLEOTIDE SEQUENCE [LARGE SCALE GENOMIC DNA]</scope>
    <source>
        <strain evidence="2">NAU3</strain>
        <tissue evidence="2">Gut</tissue>
    </source>
</reference>
<accession>A0ABQ9YDQ8</accession>
<feature type="compositionally biased region" description="Polar residues" evidence="1">
    <location>
        <begin position="14"/>
        <end position="39"/>
    </location>
</feature>
<keyword evidence="3" id="KW-1185">Reference proteome</keyword>
<evidence type="ECO:0000313" key="3">
    <source>
        <dbReference type="Proteomes" id="UP001281761"/>
    </source>
</evidence>